<evidence type="ECO:0000256" key="16">
    <source>
        <dbReference type="PIRSR" id="PIRSR613273-2"/>
    </source>
</evidence>
<dbReference type="GO" id="GO:0004222">
    <property type="term" value="F:metalloendopeptidase activity"/>
    <property type="evidence" value="ECO:0007669"/>
    <property type="project" value="InterPro"/>
</dbReference>
<comment type="cofactor">
    <cofactor evidence="16">
        <name>Zn(2+)</name>
        <dbReference type="ChEBI" id="CHEBI:29105"/>
    </cofactor>
    <text evidence="16">Binds 1 zinc ion per subunit.</text>
</comment>
<dbReference type="GO" id="GO:0006508">
    <property type="term" value="P:proteolysis"/>
    <property type="evidence" value="ECO:0007669"/>
    <property type="project" value="UniProtKB-KW"/>
</dbReference>
<dbReference type="Pfam" id="PF19030">
    <property type="entry name" value="TSP1_ADAMTS"/>
    <property type="match status" value="3"/>
</dbReference>
<dbReference type="KEGG" id="aten:116295495"/>
<dbReference type="GO" id="GO:0031012">
    <property type="term" value="C:extracellular matrix"/>
    <property type="evidence" value="ECO:0007669"/>
    <property type="project" value="TreeGrafter"/>
</dbReference>
<keyword evidence="12" id="KW-0865">Zymogen</keyword>
<dbReference type="InterPro" id="IPR000884">
    <property type="entry name" value="TSP1_rpt"/>
</dbReference>
<evidence type="ECO:0000256" key="8">
    <source>
        <dbReference type="ARBA" id="ARBA00022737"/>
    </source>
</evidence>
<keyword evidence="14" id="KW-0325">Glycoprotein</keyword>
<dbReference type="InterPro" id="IPR010294">
    <property type="entry name" value="ADAMTS_spacer1"/>
</dbReference>
<sequence>MLFFVWVSSPSSSNMAMRIPWVLVLLLAVYIPVGQSREKKHKVKHHVHGRMTRSELEWYFGVSSPLQVSDYEIVSPTLSKADGKIRSYRLLPERRQGRPVEEVLNQEWHYSIPLKHHTLVLKVVPSVMLTHRPVTIETHHSNGTTTNDTIPWMSHCVGHVVSQPGSLVAISNHNGLDGLIRTSHNTWYIRPLSRRLAMVKGLKKRRWERPHIVTRVRRNVPEFLKEENALEASLEKKNEVKREETKHKYMEMAIVADEYAISSIGEKLIPYHLMMLAHLTNAMFIDESIGEKKITVVIIKMVLKKNGFGYRRKASNRDKLNAMNSWAIETFPLDDKDGRHPDVVSLITKGNGGGIAESISTCRKNGFGTTVSNDFGLSTSQIIVHETAHTLGVGHDGDLGCKNGVNIMTTQVTGGKGALRWSSCSRRLIQQFLSGPGSSCLDDVPTNTVHEPHLFKVKLPGQVYDGDAQCRVAYGPKYLHCKQKLSDCGSLWCSTGGATCHSSIAPPMDGTKCGERHWCIRGECVDDGSPMVDGAWSSWSYTKCSHSCGGGVQSKTRTCTNPKPERGGMKCEGIDKTGWRICNSQPCSRGDKTSRTRECEAFSPSYRSYIMSKDPCTLRCMSGATLYSKGRVTDGTRCSGDPNVKDVCVQGICKNVGCDNILESGVKFDRCGKCNGDGTSCKVVKGVYTKDYRRWGLSNADLMFTVPAGSTHIYVAERAKDHNLIGIQDSKGEFLFKFPSNSRNIQAVGTTVMYHSSRSIDKEFYYIKGPTTAELRFVFAHFEYKNPNRGVDYQYFAPGKSVVTADQVGWKSSPWSECSQWCSGGVQNRTVECIRLDYTKSFVNEEVCKQKERKPERIQACNTSPCRAEWLRDAPWRPCSKTCGKGTQIRRTICREQIAKDIYRTVPNNRCRGSPPGPMSRDCNMIDCLPEWTPLEWGKCSKTCAGGLVTRKLACRRLNENGHYMPLAPHMCRHASRPPTQEPCNSDILCSVGSNNIGITPRYRALGCYRDGRPHAVPVYLGSMRSKIIWTNLKPTVDACARLVKQRNPTYQAFGVKFYGECWSGPNVLKTYKEYGKGEGRENCYRGVGTHYTYYVYEFI</sequence>
<feature type="binding site" evidence="16">
    <location>
        <position position="342"/>
    </location>
    <ligand>
        <name>Ca(2+)</name>
        <dbReference type="ChEBI" id="CHEBI:29108"/>
        <label>1</label>
    </ligand>
</feature>
<feature type="disulfide bond" evidence="17">
    <location>
        <begin position="470"/>
        <end position="493"/>
    </location>
</feature>
<feature type="disulfide bond" evidence="17">
    <location>
        <begin position="559"/>
        <end position="571"/>
    </location>
</feature>
<protein>
    <submittedName>
        <fullName evidence="22">A disintegrin and metalloproteinase with thrombospondin motifs 18-like isoform X1</fullName>
    </submittedName>
</protein>
<feature type="disulfide bond" evidence="17">
    <location>
        <begin position="401"/>
        <end position="424"/>
    </location>
</feature>
<keyword evidence="9" id="KW-0378">Hydrolase</keyword>
<dbReference type="Proteomes" id="UP000515163">
    <property type="component" value="Unplaced"/>
</dbReference>
<evidence type="ECO:0000256" key="2">
    <source>
        <dbReference type="ARBA" id="ARBA00022525"/>
    </source>
</evidence>
<evidence type="ECO:0000256" key="9">
    <source>
        <dbReference type="ARBA" id="ARBA00022801"/>
    </source>
</evidence>
<gene>
    <name evidence="22" type="primary">LOC116295495</name>
</gene>
<dbReference type="InterPro" id="IPR002870">
    <property type="entry name" value="Peptidase_M12B_N"/>
</dbReference>
<dbReference type="PROSITE" id="PS50215">
    <property type="entry name" value="ADAM_MEPRO"/>
    <property type="match status" value="1"/>
</dbReference>
<evidence type="ECO:0000256" key="13">
    <source>
        <dbReference type="ARBA" id="ARBA00023157"/>
    </source>
</evidence>
<keyword evidence="13 17" id="KW-1015">Disulfide bond</keyword>
<keyword evidence="10 16" id="KW-0862">Zinc</keyword>
<keyword evidence="2" id="KW-0964">Secreted</keyword>
<keyword evidence="7 19" id="KW-0732">Signal</keyword>
<reference evidence="22" key="1">
    <citation type="submission" date="2025-08" db="UniProtKB">
        <authorList>
            <consortium name="RefSeq"/>
        </authorList>
    </citation>
    <scope>IDENTIFICATION</scope>
    <source>
        <tissue evidence="22">Tentacle</tissue>
    </source>
</reference>
<feature type="binding site" evidence="16 18">
    <location>
        <position position="385"/>
    </location>
    <ligand>
        <name>Zn(2+)</name>
        <dbReference type="ChEBI" id="CHEBI:29105"/>
        <note>catalytic</note>
    </ligand>
</feature>
<dbReference type="GO" id="GO:0030198">
    <property type="term" value="P:extracellular matrix organization"/>
    <property type="evidence" value="ECO:0007669"/>
    <property type="project" value="InterPro"/>
</dbReference>
<dbReference type="Gene3D" id="2.60.120.830">
    <property type="match status" value="1"/>
</dbReference>
<keyword evidence="3" id="KW-0272">Extracellular matrix</keyword>
<evidence type="ECO:0000256" key="10">
    <source>
        <dbReference type="ARBA" id="ARBA00022833"/>
    </source>
</evidence>
<feature type="binding site" evidence="16">
    <location>
        <position position="443"/>
    </location>
    <ligand>
        <name>Ca(2+)</name>
        <dbReference type="ChEBI" id="CHEBI:29108"/>
        <label>2</label>
    </ligand>
</feature>
<dbReference type="Pfam" id="PF01421">
    <property type="entry name" value="Reprolysin"/>
    <property type="match status" value="1"/>
</dbReference>
<keyword evidence="6 16" id="KW-0479">Metal-binding</keyword>
<dbReference type="Gene3D" id="2.20.100.10">
    <property type="entry name" value="Thrombospondin type-1 (TSP1) repeat"/>
    <property type="match status" value="4"/>
</dbReference>
<dbReference type="GO" id="GO:0046872">
    <property type="term" value="F:metal ion binding"/>
    <property type="evidence" value="ECO:0007669"/>
    <property type="project" value="UniProtKB-KW"/>
</dbReference>
<evidence type="ECO:0000256" key="1">
    <source>
        <dbReference type="ARBA" id="ARBA00004498"/>
    </source>
</evidence>
<dbReference type="Gene3D" id="3.40.1620.60">
    <property type="match status" value="1"/>
</dbReference>
<keyword evidence="5" id="KW-0165">Cleavage on pair of basic residues</keyword>
<evidence type="ECO:0000256" key="14">
    <source>
        <dbReference type="ARBA" id="ARBA00023180"/>
    </source>
</evidence>
<feature type="disulfide bond" evidence="17">
    <location>
        <begin position="488"/>
        <end position="519"/>
    </location>
</feature>
<evidence type="ECO:0000256" key="5">
    <source>
        <dbReference type="ARBA" id="ARBA00022685"/>
    </source>
</evidence>
<feature type="binding site" evidence="16">
    <location>
        <position position="251"/>
    </location>
    <ligand>
        <name>Ca(2+)</name>
        <dbReference type="ChEBI" id="CHEBI:29108"/>
        <label>2</label>
    </ligand>
</feature>
<feature type="binding site" evidence="16">
    <location>
        <position position="335"/>
    </location>
    <ligand>
        <name>Ca(2+)</name>
        <dbReference type="ChEBI" id="CHEBI:29108"/>
        <label>2</label>
    </ligand>
</feature>
<keyword evidence="8" id="KW-0677">Repeat</keyword>
<feature type="disulfide bond" evidence="17">
    <location>
        <begin position="548"/>
        <end position="587"/>
    </location>
</feature>
<evidence type="ECO:0000256" key="4">
    <source>
        <dbReference type="ARBA" id="ARBA00022670"/>
    </source>
</evidence>
<dbReference type="SUPFAM" id="SSF55486">
    <property type="entry name" value="Metalloproteases ('zincins'), catalytic domain"/>
    <property type="match status" value="1"/>
</dbReference>
<organism evidence="21 22">
    <name type="scientific">Actinia tenebrosa</name>
    <name type="common">Australian red waratah sea anemone</name>
    <dbReference type="NCBI Taxonomy" id="6105"/>
    <lineage>
        <taxon>Eukaryota</taxon>
        <taxon>Metazoa</taxon>
        <taxon>Cnidaria</taxon>
        <taxon>Anthozoa</taxon>
        <taxon>Hexacorallia</taxon>
        <taxon>Actiniaria</taxon>
        <taxon>Actiniidae</taxon>
        <taxon>Actinia</taxon>
    </lineage>
</organism>
<feature type="signal peptide" evidence="19">
    <location>
        <begin position="1"/>
        <end position="36"/>
    </location>
</feature>
<feature type="binding site" evidence="16 18">
    <location>
        <position position="395"/>
    </location>
    <ligand>
        <name>Zn(2+)</name>
        <dbReference type="ChEBI" id="CHEBI:29105"/>
        <note>catalytic</note>
    </ligand>
</feature>
<dbReference type="SMART" id="SM00608">
    <property type="entry name" value="ACR"/>
    <property type="match status" value="1"/>
</dbReference>
<evidence type="ECO:0000256" key="11">
    <source>
        <dbReference type="ARBA" id="ARBA00023049"/>
    </source>
</evidence>
<evidence type="ECO:0000256" key="6">
    <source>
        <dbReference type="ARBA" id="ARBA00022723"/>
    </source>
</evidence>
<dbReference type="PROSITE" id="PS50092">
    <property type="entry name" value="TSP1"/>
    <property type="match status" value="4"/>
</dbReference>
<dbReference type="InterPro" id="IPR013273">
    <property type="entry name" value="ADAMTS/ADAMTS-like"/>
</dbReference>
<feature type="binding site" evidence="16">
    <location>
        <position position="440"/>
    </location>
    <ligand>
        <name>Ca(2+)</name>
        <dbReference type="ChEBI" id="CHEBI:29108"/>
        <label>1</label>
    </ligand>
</feature>
<dbReference type="Pfam" id="PF17771">
    <property type="entry name" value="ADAMTS_CR_2"/>
    <property type="match status" value="1"/>
</dbReference>
<name>A0A6P8I2X5_ACTTE</name>
<evidence type="ECO:0000256" key="19">
    <source>
        <dbReference type="SAM" id="SignalP"/>
    </source>
</evidence>
<feature type="active site" evidence="15 18">
    <location>
        <position position="386"/>
    </location>
</feature>
<dbReference type="InterPro" id="IPR024079">
    <property type="entry name" value="MetalloPept_cat_dom_sf"/>
</dbReference>
<dbReference type="InterPro" id="IPR041645">
    <property type="entry name" value="ADAMTS_CR_2"/>
</dbReference>
<evidence type="ECO:0000256" key="17">
    <source>
        <dbReference type="PIRSR" id="PIRSR613273-3"/>
    </source>
</evidence>
<evidence type="ECO:0000256" key="3">
    <source>
        <dbReference type="ARBA" id="ARBA00022530"/>
    </source>
</evidence>
<evidence type="ECO:0000256" key="12">
    <source>
        <dbReference type="ARBA" id="ARBA00023145"/>
    </source>
</evidence>
<evidence type="ECO:0000313" key="21">
    <source>
        <dbReference type="Proteomes" id="UP000515163"/>
    </source>
</evidence>
<dbReference type="SUPFAM" id="SSF82895">
    <property type="entry name" value="TSP-1 type 1 repeat"/>
    <property type="match status" value="4"/>
</dbReference>
<feature type="disulfide bond" evidence="17">
    <location>
        <begin position="362"/>
        <end position="440"/>
    </location>
</feature>
<dbReference type="Pfam" id="PF05986">
    <property type="entry name" value="ADAMTS_spacer1"/>
    <property type="match status" value="1"/>
</dbReference>
<keyword evidence="4" id="KW-0645">Protease</keyword>
<comment type="caution">
    <text evidence="18">Lacks conserved residue(s) required for the propagation of feature annotation.</text>
</comment>
<feature type="disulfide bond" evidence="17">
    <location>
        <begin position="481"/>
        <end position="500"/>
    </location>
</feature>
<dbReference type="AlphaFoldDB" id="A0A6P8I2X5"/>
<dbReference type="Gene3D" id="3.40.390.10">
    <property type="entry name" value="Collagenase (Catalytic Domain)"/>
    <property type="match status" value="1"/>
</dbReference>
<evidence type="ECO:0000256" key="18">
    <source>
        <dbReference type="PROSITE-ProRule" id="PRU00276"/>
    </source>
</evidence>
<comment type="subcellular location">
    <subcellularLocation>
        <location evidence="1">Secreted</location>
        <location evidence="1">Extracellular space</location>
        <location evidence="1">Extracellular matrix</location>
    </subcellularLocation>
</comment>
<evidence type="ECO:0000256" key="7">
    <source>
        <dbReference type="ARBA" id="ARBA00022729"/>
    </source>
</evidence>
<dbReference type="InParanoid" id="A0A6P8I2X5"/>
<dbReference type="InterPro" id="IPR036383">
    <property type="entry name" value="TSP1_rpt_sf"/>
</dbReference>
<evidence type="ECO:0000259" key="20">
    <source>
        <dbReference type="PROSITE" id="PS50215"/>
    </source>
</evidence>
<feature type="disulfide bond" evidence="17">
    <location>
        <begin position="513"/>
        <end position="524"/>
    </location>
</feature>
<feature type="binding site" evidence="16 18">
    <location>
        <position position="389"/>
    </location>
    <ligand>
        <name>Zn(2+)</name>
        <dbReference type="ChEBI" id="CHEBI:29105"/>
        <note>catalytic</note>
    </ligand>
</feature>
<accession>A0A6P8I2X5</accession>
<evidence type="ECO:0000256" key="15">
    <source>
        <dbReference type="PIRSR" id="PIRSR613273-1"/>
    </source>
</evidence>
<dbReference type="InterPro" id="IPR050439">
    <property type="entry name" value="ADAMTS_ADAMTS-like"/>
</dbReference>
<dbReference type="Pfam" id="PF00090">
    <property type="entry name" value="TSP_1"/>
    <property type="match status" value="1"/>
</dbReference>
<feature type="chain" id="PRO_5027745865" evidence="19">
    <location>
        <begin position="37"/>
        <end position="1100"/>
    </location>
</feature>
<keyword evidence="16" id="KW-0106">Calcium</keyword>
<dbReference type="InterPro" id="IPR006586">
    <property type="entry name" value="ADAM_Cys-rich"/>
</dbReference>
<dbReference type="RefSeq" id="XP_031559180.1">
    <property type="nucleotide sequence ID" value="XM_031703320.1"/>
</dbReference>
<dbReference type="PANTHER" id="PTHR13723:SF200">
    <property type="entry name" value="ADAM METALLOPEPTIDASE WITH THROMBOSPONDIN TYPE 1 MOTIF B, ISOFORM B"/>
    <property type="match status" value="1"/>
</dbReference>
<dbReference type="Pfam" id="PF01562">
    <property type="entry name" value="Pep_M12B_propep"/>
    <property type="match status" value="1"/>
</dbReference>
<keyword evidence="21" id="KW-1185">Reference proteome</keyword>
<dbReference type="PANTHER" id="PTHR13723">
    <property type="entry name" value="ADAMTS A DISINTEGRIN AND METALLOPROTEASE WITH THROMBOSPONDIN MOTIFS PROTEASE"/>
    <property type="match status" value="1"/>
</dbReference>
<dbReference type="FunFam" id="2.20.100.10:FF:000001">
    <property type="entry name" value="semaphorin-5A isoform X1"/>
    <property type="match status" value="1"/>
</dbReference>
<dbReference type="GeneID" id="116295495"/>
<keyword evidence="11" id="KW-0482">Metalloprotease</keyword>
<dbReference type="InterPro" id="IPR001590">
    <property type="entry name" value="Peptidase_M12B"/>
</dbReference>
<dbReference type="PRINTS" id="PR01857">
    <property type="entry name" value="ADAMTSFAMILY"/>
</dbReference>
<feature type="disulfide bond" evidence="17">
    <location>
        <begin position="544"/>
        <end position="582"/>
    </location>
</feature>
<dbReference type="SMART" id="SM00209">
    <property type="entry name" value="TSP1"/>
    <property type="match status" value="4"/>
</dbReference>
<feature type="binding site" evidence="16">
    <location>
        <position position="251"/>
    </location>
    <ligand>
        <name>Ca(2+)</name>
        <dbReference type="ChEBI" id="CHEBI:29108"/>
        <label>1</label>
    </ligand>
</feature>
<feature type="binding site" evidence="16">
    <location>
        <position position="335"/>
    </location>
    <ligand>
        <name>Ca(2+)</name>
        <dbReference type="ChEBI" id="CHEBI:29108"/>
        <label>1</label>
    </ligand>
</feature>
<proteinExistence type="predicted"/>
<dbReference type="OrthoDB" id="5855429at2759"/>
<evidence type="ECO:0000313" key="22">
    <source>
        <dbReference type="RefSeq" id="XP_031559180.1"/>
    </source>
</evidence>
<feature type="domain" description="Peptidase M12B" evidence="20">
    <location>
        <begin position="248"/>
        <end position="445"/>
    </location>
</feature>
<feature type="binding site" evidence="16">
    <location>
        <position position="443"/>
    </location>
    <ligand>
        <name>Ca(2+)</name>
        <dbReference type="ChEBI" id="CHEBI:29108"/>
        <label>1</label>
    </ligand>
</feature>